<evidence type="ECO:0000313" key="2">
    <source>
        <dbReference type="Proteomes" id="UP001165882"/>
    </source>
</evidence>
<accession>A0ABY3D815</accession>
<proteinExistence type="predicted"/>
<sequence>MSGQFESNLRKELRGIASSQGYRATVLKLGEMRKKTPQQKYNAFVSVFKTTAPLKARYFISGGRKNPADLLYQANIETMDLSREIAFATAWVIPQVKIINDFLGFSKKVELSIMNSEYATALEDVEGFIKLNGWSLWAAEIYFFLVKAVYGFDKLKEVTEDLTRKSSPRIAGLLFACLLDRNDDNYSVDAFFSKWKEVFSNVKNPALRYYLSYRAVTQLDDGLEEGMANCLSVEVLNSTYDCYETLVDSCVTVVIENLSEASVASARKAAMQLMGAGVEDVRLRKILFLAGDDLAFKVSPVGEVSQQVYNLLMQVPSEIKGKLPYRVNELVSDVSENGPDAEESLGKLLHLGVNLKALKFGGSLINLVFKISEDDVLSPKIDSWINFQNDCFRLEDCAALDPAKAVVYLQSYYDQSVAAGVPSAQAHYLLDMMKGEEFRLPPESLNGAMVLWIGINLVKQQRCAEAEMLIPVLNKLGMHWRRQANKLYVISLVTSGNIELAVNTAASSIMHTKKFSSELTLPLIFKNRKWNEFRGLDPFAVGVVAYCSNIVQGSASALYICRMACRAIYKASKSLSELWAAGDAQQQLMLRFFFKNVWVEENLSLTDIATSQQARLVRLDILQELFSLDPANEKEYAEEIKSLTLHQTLWLGLKHINESRVFVNEPAILRWAEKELALDYDRWKRTEISPPDDTVLKDVITKFFSEQGGEGLKKTQSGEITSEQDILIISVVERLLKKFLLDPADGLNSYLSSRIRHGSLKGTILGPLEEAGLLSAGKTIDELDLHLSTSVSQVSAQKAANYVLSFSGSISTLVDNCNKEVIRIQTPETPNGKIAIHLDRPIAAKVYSESAKVYSLPIFVGFCFETFWSAARVSLDALSNFFLFEFKQKVQSEFDTLIDRIVLLGEGFESLLTVIRSAATATQLQCDAVASWFLPEKELEQRVFTLNETIDIANKATRNVYRLFNARIAKDINESLNVPLTAYGFATLSDCLYIILENAWKHSGLESYGYTINMSFSFDLDSSLLRVQVKNPLSSERLFELKAWGLKQIQKKYEGGPVLELVPVEGGSGIPKLAKISRFADRAICEPLKIDVDQDDQFTVTVHIPLYRRGDAYDAYSQ</sequence>
<evidence type="ECO:0000313" key="1">
    <source>
        <dbReference type="EMBL" id="TRZ61734.1"/>
    </source>
</evidence>
<keyword evidence="2" id="KW-1185">Reference proteome</keyword>
<dbReference type="Proteomes" id="UP001165882">
    <property type="component" value="Unassembled WGS sequence"/>
</dbReference>
<reference evidence="1 2" key="1">
    <citation type="journal article" date="2019" name="Biocontrol Sci. Technol.">
        <title>Pseudomonas putida strain B2017 produced as technical grade active ingredient controls fungal and bacterial crop diseases.</title>
        <authorList>
            <person name="Oliver C."/>
            <person name="Hernandez I."/>
            <person name="Caminal M."/>
            <person name="Lara J.M."/>
            <person name="Fernandez C."/>
        </authorList>
    </citation>
    <scope>NUCLEOTIDE SEQUENCE [LARGE SCALE GENOMIC DNA]</scope>
    <source>
        <strain evidence="1 2">B2017</strain>
    </source>
</reference>
<comment type="caution">
    <text evidence="1">The sequence shown here is derived from an EMBL/GenBank/DDBJ whole genome shotgun (WGS) entry which is preliminary data.</text>
</comment>
<protein>
    <recommendedName>
        <fullName evidence="3">ATP-binding protein</fullName>
    </recommendedName>
</protein>
<dbReference type="RefSeq" id="WP_144000138.1">
    <property type="nucleotide sequence ID" value="NZ_QWEF01000001.1"/>
</dbReference>
<gene>
    <name evidence="1" type="ORF">DZA28_18000</name>
</gene>
<name>A0ABY3D815_9PSED</name>
<dbReference type="EMBL" id="QWEF01000001">
    <property type="protein sequence ID" value="TRZ61734.1"/>
    <property type="molecule type" value="Genomic_DNA"/>
</dbReference>
<evidence type="ECO:0008006" key="3">
    <source>
        <dbReference type="Google" id="ProtNLM"/>
    </source>
</evidence>
<organism evidence="1 2">
    <name type="scientific">Pseudomonas alloputida</name>
    <dbReference type="NCBI Taxonomy" id="1940621"/>
    <lineage>
        <taxon>Bacteria</taxon>
        <taxon>Pseudomonadati</taxon>
        <taxon>Pseudomonadota</taxon>
        <taxon>Gammaproteobacteria</taxon>
        <taxon>Pseudomonadales</taxon>
        <taxon>Pseudomonadaceae</taxon>
        <taxon>Pseudomonas</taxon>
    </lineage>
</organism>